<protein>
    <submittedName>
        <fullName evidence="2">PE family protein</fullName>
    </submittedName>
</protein>
<evidence type="ECO:0000259" key="1">
    <source>
        <dbReference type="Pfam" id="PF00934"/>
    </source>
</evidence>
<evidence type="ECO:0000313" key="3">
    <source>
        <dbReference type="Proteomes" id="UP000241595"/>
    </source>
</evidence>
<feature type="domain" description="PE" evidence="1">
    <location>
        <begin position="4"/>
        <end position="93"/>
    </location>
</feature>
<accession>A0A2U3NKJ2</accession>
<dbReference type="SUPFAM" id="SSF140459">
    <property type="entry name" value="PE/PPE dimer-like"/>
    <property type="match status" value="1"/>
</dbReference>
<reference evidence="2 3" key="1">
    <citation type="submission" date="2017-01" db="EMBL/GenBank/DDBJ databases">
        <authorList>
            <consortium name="Urmite Genomes"/>
        </authorList>
    </citation>
    <scope>NUCLEOTIDE SEQUENCE [LARGE SCALE GENOMIC DNA]</scope>
    <source>
        <strain evidence="2 3">AB308</strain>
    </source>
</reference>
<sequence length="257" mass="25130">MSVMTVVPEFVGQAAGQLENIGSALSAAHAAAAGPTTGVVAAAGDEVSTAIAALFSSHAQQYQALNAQAAAFHAQFTSALNAGAASYLNTEIASAQAAAAPPGFQAIGTEILSVLQGSSAQQIELPLDLVGPLVAARGPLAQGATAFVSAVQAGNSAAAMAALANAGPSVETALLYGQDTVSIPLPGSVPGVQSVALNIPFGGLLAPLQPVTVNVTTTGNPPIIAPTGFEVGGFVTNLQANGPEVLLALLLLGVSFV</sequence>
<proteinExistence type="predicted"/>
<dbReference type="Pfam" id="PF00934">
    <property type="entry name" value="PE"/>
    <property type="match status" value="1"/>
</dbReference>
<dbReference type="InterPro" id="IPR000084">
    <property type="entry name" value="PE-PGRS_N"/>
</dbReference>
<dbReference type="Proteomes" id="UP000241595">
    <property type="component" value="Unassembled WGS sequence"/>
</dbReference>
<dbReference type="InterPro" id="IPR038332">
    <property type="entry name" value="PPE_sf"/>
</dbReference>
<name>A0A2U3NKJ2_9MYCO</name>
<dbReference type="AlphaFoldDB" id="A0A2U3NKJ2"/>
<evidence type="ECO:0000313" key="2">
    <source>
        <dbReference type="EMBL" id="SPM32051.1"/>
    </source>
</evidence>
<dbReference type="EMBL" id="FTRV01000017">
    <property type="protein sequence ID" value="SPM32051.1"/>
    <property type="molecule type" value="Genomic_DNA"/>
</dbReference>
<dbReference type="RefSeq" id="WP_108637483.1">
    <property type="nucleotide sequence ID" value="NZ_LT717701.1"/>
</dbReference>
<organism evidence="2 3">
    <name type="scientific">Mycobacterium terramassiliense</name>
    <dbReference type="NCBI Taxonomy" id="1841859"/>
    <lineage>
        <taxon>Bacteria</taxon>
        <taxon>Bacillati</taxon>
        <taxon>Actinomycetota</taxon>
        <taxon>Actinomycetes</taxon>
        <taxon>Mycobacteriales</taxon>
        <taxon>Mycobacteriaceae</taxon>
        <taxon>Mycobacterium</taxon>
    </lineage>
</organism>
<dbReference type="Gene3D" id="1.10.287.850">
    <property type="entry name" value="HP0062-like domain"/>
    <property type="match status" value="1"/>
</dbReference>
<dbReference type="OrthoDB" id="4711231at2"/>
<keyword evidence="3" id="KW-1185">Reference proteome</keyword>
<gene>
    <name evidence="2" type="ORF">MTAB308_5577</name>
</gene>